<feature type="region of interest" description="Disordered" evidence="1">
    <location>
        <begin position="83"/>
        <end position="171"/>
    </location>
</feature>
<evidence type="ECO:0000313" key="2">
    <source>
        <dbReference type="EMBL" id="CAB1452577.1"/>
    </source>
</evidence>
<organism evidence="2 3">
    <name type="scientific">Pleuronectes platessa</name>
    <name type="common">European plaice</name>
    <dbReference type="NCBI Taxonomy" id="8262"/>
    <lineage>
        <taxon>Eukaryota</taxon>
        <taxon>Metazoa</taxon>
        <taxon>Chordata</taxon>
        <taxon>Craniata</taxon>
        <taxon>Vertebrata</taxon>
        <taxon>Euteleostomi</taxon>
        <taxon>Actinopterygii</taxon>
        <taxon>Neopterygii</taxon>
        <taxon>Teleostei</taxon>
        <taxon>Neoteleostei</taxon>
        <taxon>Acanthomorphata</taxon>
        <taxon>Carangaria</taxon>
        <taxon>Pleuronectiformes</taxon>
        <taxon>Pleuronectoidei</taxon>
        <taxon>Pleuronectidae</taxon>
        <taxon>Pleuronectes</taxon>
    </lineage>
</organism>
<feature type="region of interest" description="Disordered" evidence="1">
    <location>
        <begin position="1"/>
        <end position="25"/>
    </location>
</feature>
<sequence>MRLSLRDMSSFSPQSSSLLDGALSPAQPVAHKPELQLDKRDQTNILLILRSCLPLSGSAVESTDWSGSLHVSGRRSVTQLMSVTFRPRGRQNGQVVEENGFFRKSGQLSHEEDKEEEEEEEKTTRTNRGRKEKLDEDVGEEKLMKKRKVKVVCRRSKRKEGSKRAGRRPERNRTLVSFYPIRLIIATFTPSDTLQVLAPSLSDLNDRLVPSLRAGLKTSPTLRAGIEKRRTRLRQLPENRNSSDANEEETFRGKTRRD</sequence>
<feature type="compositionally biased region" description="Basic and acidic residues" evidence="1">
    <location>
        <begin position="132"/>
        <end position="143"/>
    </location>
</feature>
<comment type="caution">
    <text evidence="2">The sequence shown here is derived from an EMBL/GenBank/DDBJ whole genome shotgun (WGS) entry which is preliminary data.</text>
</comment>
<proteinExistence type="predicted"/>
<feature type="compositionally biased region" description="Basic residues" evidence="1">
    <location>
        <begin position="144"/>
        <end position="166"/>
    </location>
</feature>
<feature type="region of interest" description="Disordered" evidence="1">
    <location>
        <begin position="220"/>
        <end position="258"/>
    </location>
</feature>
<dbReference type="EMBL" id="CADEAL010004135">
    <property type="protein sequence ID" value="CAB1452577.1"/>
    <property type="molecule type" value="Genomic_DNA"/>
</dbReference>
<gene>
    <name evidence="2" type="ORF">PLEPLA_LOCUS40327</name>
</gene>
<keyword evidence="3" id="KW-1185">Reference proteome</keyword>
<accession>A0A9N7VNM6</accession>
<evidence type="ECO:0000256" key="1">
    <source>
        <dbReference type="SAM" id="MobiDB-lite"/>
    </source>
</evidence>
<reference evidence="2" key="1">
    <citation type="submission" date="2020-03" db="EMBL/GenBank/DDBJ databases">
        <authorList>
            <person name="Weist P."/>
        </authorList>
    </citation>
    <scope>NUCLEOTIDE SEQUENCE</scope>
</reference>
<dbReference type="AlphaFoldDB" id="A0A9N7VNM6"/>
<protein>
    <submittedName>
        <fullName evidence="2">Uncharacterized protein</fullName>
    </submittedName>
</protein>
<name>A0A9N7VNM6_PLEPL</name>
<evidence type="ECO:0000313" key="3">
    <source>
        <dbReference type="Proteomes" id="UP001153269"/>
    </source>
</evidence>
<dbReference type="Proteomes" id="UP001153269">
    <property type="component" value="Unassembled WGS sequence"/>
</dbReference>